<dbReference type="InterPro" id="IPR010916">
    <property type="entry name" value="TonB_box_CS"/>
</dbReference>
<evidence type="ECO:0000313" key="5">
    <source>
        <dbReference type="EMBL" id="NYD33412.1"/>
    </source>
</evidence>
<keyword evidence="2" id="KW-0812">Transmembrane</keyword>
<keyword evidence="3" id="KW-1133">Transmembrane helix</keyword>
<organism evidence="5 6">
    <name type="scientific">Nocardioides kongjuensis</name>
    <dbReference type="NCBI Taxonomy" id="349522"/>
    <lineage>
        <taxon>Bacteria</taxon>
        <taxon>Bacillati</taxon>
        <taxon>Actinomycetota</taxon>
        <taxon>Actinomycetes</taxon>
        <taxon>Propionibacteriales</taxon>
        <taxon>Nocardioidaceae</taxon>
        <taxon>Nocardioides</taxon>
    </lineage>
</organism>
<dbReference type="PROSITE" id="PS00430">
    <property type="entry name" value="TONB_DEPENDENT_REC_1"/>
    <property type="match status" value="1"/>
</dbReference>
<reference evidence="5 6" key="1">
    <citation type="submission" date="2020-07" db="EMBL/GenBank/DDBJ databases">
        <title>Sequencing the genomes of 1000 actinobacteria strains.</title>
        <authorList>
            <person name="Klenk H.-P."/>
        </authorList>
    </citation>
    <scope>NUCLEOTIDE SEQUENCE [LARGE SCALE GENOMIC DNA]</scope>
    <source>
        <strain evidence="5 6">DSM 19082</strain>
    </source>
</reference>
<dbReference type="Pfam" id="PF07681">
    <property type="entry name" value="DoxX"/>
    <property type="match status" value="1"/>
</dbReference>
<protein>
    <submittedName>
        <fullName evidence="5">Putative membrane protein YphA (DoxX/SURF4 family)</fullName>
    </submittedName>
</protein>
<comment type="subcellular location">
    <subcellularLocation>
        <location evidence="1">Membrane</location>
        <topology evidence="1">Multi-pass membrane protein</topology>
    </subcellularLocation>
</comment>
<proteinExistence type="predicted"/>
<dbReference type="EMBL" id="JACCBF010000001">
    <property type="protein sequence ID" value="NYD33412.1"/>
    <property type="molecule type" value="Genomic_DNA"/>
</dbReference>
<evidence type="ECO:0000313" key="6">
    <source>
        <dbReference type="Proteomes" id="UP000582231"/>
    </source>
</evidence>
<dbReference type="AlphaFoldDB" id="A0A852S3Q7"/>
<name>A0A852S3Q7_9ACTN</name>
<comment type="caution">
    <text evidence="5">The sequence shown here is derived from an EMBL/GenBank/DDBJ whole genome shotgun (WGS) entry which is preliminary data.</text>
</comment>
<evidence type="ECO:0000256" key="2">
    <source>
        <dbReference type="ARBA" id="ARBA00022692"/>
    </source>
</evidence>
<dbReference type="InterPro" id="IPR032808">
    <property type="entry name" value="DoxX"/>
</dbReference>
<evidence type="ECO:0000256" key="1">
    <source>
        <dbReference type="ARBA" id="ARBA00004141"/>
    </source>
</evidence>
<evidence type="ECO:0000256" key="3">
    <source>
        <dbReference type="ARBA" id="ARBA00022989"/>
    </source>
</evidence>
<dbReference type="GO" id="GO:0016020">
    <property type="term" value="C:membrane"/>
    <property type="evidence" value="ECO:0007669"/>
    <property type="project" value="UniProtKB-SubCell"/>
</dbReference>
<keyword evidence="4" id="KW-0472">Membrane</keyword>
<sequence>MRTTARRLARLLTGTTYVLLGVDALRSPGGRVAAAGPMLATLRGVVPIPDDDTLVVRANGAAQAAGGAAIAAGVLPRTAALGLIGSMVPTTLAGHAFWKVEDPAARKQQQVQLLKNLAMIGGLIQVAIDRDD</sequence>
<gene>
    <name evidence="5" type="ORF">BJ958_004958</name>
</gene>
<evidence type="ECO:0000256" key="4">
    <source>
        <dbReference type="ARBA" id="ARBA00023136"/>
    </source>
</evidence>
<accession>A0A852S3Q7</accession>
<dbReference type="RefSeq" id="WP_179729458.1">
    <property type="nucleotide sequence ID" value="NZ_BAABEF010000001.1"/>
</dbReference>
<dbReference type="Proteomes" id="UP000582231">
    <property type="component" value="Unassembled WGS sequence"/>
</dbReference>
<keyword evidence="6" id="KW-1185">Reference proteome</keyword>